<sequence length="199" mass="23348">MYQFKFENGETEKVKNFDEFCDLIITKVNFENVESCTTQQAFYKLRISIVEERIYEKEKIKLETELKIIFPRSNRIKLVKKLEKNIGLELNVLSSPKSVIYSLTVILLVSIFMLFINFLYGIIGIGISVYGFYCCKWFGKELEIKNVKELVEKMTTENYLNIRSKKNTVNKSELKVVVTDWFVENAGIEKEKLKTSTFI</sequence>
<gene>
    <name evidence="2" type="ORF">ACFSX9_03925</name>
</gene>
<evidence type="ECO:0000313" key="2">
    <source>
        <dbReference type="EMBL" id="MFD2907878.1"/>
    </source>
</evidence>
<protein>
    <submittedName>
        <fullName evidence="2">Uncharacterized protein</fullName>
    </submittedName>
</protein>
<keyword evidence="1" id="KW-0812">Transmembrane</keyword>
<proteinExistence type="predicted"/>
<comment type="caution">
    <text evidence="2">The sequence shown here is derived from an EMBL/GenBank/DDBJ whole genome shotgun (WGS) entry which is preliminary data.</text>
</comment>
<dbReference type="EMBL" id="JBHUOL010000007">
    <property type="protein sequence ID" value="MFD2907878.1"/>
    <property type="molecule type" value="Genomic_DNA"/>
</dbReference>
<accession>A0ABW5Z725</accession>
<keyword evidence="3" id="KW-1185">Reference proteome</keyword>
<evidence type="ECO:0000256" key="1">
    <source>
        <dbReference type="SAM" id="Phobius"/>
    </source>
</evidence>
<evidence type="ECO:0000313" key="3">
    <source>
        <dbReference type="Proteomes" id="UP001597549"/>
    </source>
</evidence>
<feature type="transmembrane region" description="Helical" evidence="1">
    <location>
        <begin position="100"/>
        <end position="133"/>
    </location>
</feature>
<organism evidence="2 3">
    <name type="scientific">Flavobacterium ardleyense</name>
    <dbReference type="NCBI Taxonomy" id="2038737"/>
    <lineage>
        <taxon>Bacteria</taxon>
        <taxon>Pseudomonadati</taxon>
        <taxon>Bacteroidota</taxon>
        <taxon>Flavobacteriia</taxon>
        <taxon>Flavobacteriales</taxon>
        <taxon>Flavobacteriaceae</taxon>
        <taxon>Flavobacterium</taxon>
    </lineage>
</organism>
<keyword evidence="1" id="KW-0472">Membrane</keyword>
<dbReference type="RefSeq" id="WP_379804683.1">
    <property type="nucleotide sequence ID" value="NZ_JBHUOL010000007.1"/>
</dbReference>
<dbReference type="Proteomes" id="UP001597549">
    <property type="component" value="Unassembled WGS sequence"/>
</dbReference>
<name>A0ABW5Z725_9FLAO</name>
<keyword evidence="1" id="KW-1133">Transmembrane helix</keyword>
<reference evidence="3" key="1">
    <citation type="journal article" date="2019" name="Int. J. Syst. Evol. Microbiol.">
        <title>The Global Catalogue of Microorganisms (GCM) 10K type strain sequencing project: providing services to taxonomists for standard genome sequencing and annotation.</title>
        <authorList>
            <consortium name="The Broad Institute Genomics Platform"/>
            <consortium name="The Broad Institute Genome Sequencing Center for Infectious Disease"/>
            <person name="Wu L."/>
            <person name="Ma J."/>
        </authorList>
    </citation>
    <scope>NUCLEOTIDE SEQUENCE [LARGE SCALE GENOMIC DNA]</scope>
    <source>
        <strain evidence="3">KCTC 52644</strain>
    </source>
</reference>